<organism evidence="2 3">
    <name type="scientific">Patiria miniata</name>
    <name type="common">Bat star</name>
    <name type="synonym">Asterina miniata</name>
    <dbReference type="NCBI Taxonomy" id="46514"/>
    <lineage>
        <taxon>Eukaryota</taxon>
        <taxon>Metazoa</taxon>
        <taxon>Echinodermata</taxon>
        <taxon>Eleutherozoa</taxon>
        <taxon>Asterozoa</taxon>
        <taxon>Asteroidea</taxon>
        <taxon>Valvatacea</taxon>
        <taxon>Valvatida</taxon>
        <taxon>Asterinidae</taxon>
        <taxon>Patiria</taxon>
    </lineage>
</organism>
<name>A0A913ZCU7_PATMI</name>
<evidence type="ECO:0000313" key="2">
    <source>
        <dbReference type="EnsemblMetazoa" id="XP_038049603.1"/>
    </source>
</evidence>
<evidence type="ECO:0000313" key="3">
    <source>
        <dbReference type="Proteomes" id="UP000887568"/>
    </source>
</evidence>
<proteinExistence type="predicted"/>
<feature type="coiled-coil region" evidence="1">
    <location>
        <begin position="126"/>
        <end position="185"/>
    </location>
</feature>
<dbReference type="RefSeq" id="XP_038049603.1">
    <property type="nucleotide sequence ID" value="XM_038193675.1"/>
</dbReference>
<dbReference type="EnsemblMetazoa" id="XM_038193675.1">
    <property type="protein sequence ID" value="XP_038049603.1"/>
    <property type="gene ID" value="LOC119723128"/>
</dbReference>
<dbReference type="GeneID" id="119723128"/>
<dbReference type="OrthoDB" id="10071430at2759"/>
<dbReference type="OMA" id="YWSCCNT"/>
<dbReference type="AlphaFoldDB" id="A0A913ZCU7"/>
<reference evidence="2" key="1">
    <citation type="submission" date="2022-11" db="UniProtKB">
        <authorList>
            <consortium name="EnsemblMetazoa"/>
        </authorList>
    </citation>
    <scope>IDENTIFICATION</scope>
</reference>
<keyword evidence="1" id="KW-0175">Coiled coil</keyword>
<protein>
    <submittedName>
        <fullName evidence="2">Uncharacterized protein</fullName>
    </submittedName>
</protein>
<dbReference type="Proteomes" id="UP000887568">
    <property type="component" value="Unplaced"/>
</dbReference>
<feature type="coiled-coil region" evidence="1">
    <location>
        <begin position="39"/>
        <end position="80"/>
    </location>
</feature>
<sequence length="307" mass="36133">MAASSPNEPVESSCLEFLKDDNNEEDLTAELSSHPCEELRTLSTRVQKLEDKEASQQLEVQELKSQMEVLKQDQEKMTTVEVEVEEARSYARAMSAEREAIARERDEALMKTAVKEERLRQVGLALARAEIERNAIEKDYQEKVETLRRSHNIQNDKLRLWEEEINQVRTENAELKRENNFLRATFFEVNPNIKDRQRLKCFSCSQSYSVESPSTEACTFHPLPPVPPSVWQRWKHGHLYNYRRSEHRQCYYWSCCNTLSASGRRPEGCRRGPHHQRWEMDVQMKRVMLSRENVLNENDELQDPTIF</sequence>
<evidence type="ECO:0000256" key="1">
    <source>
        <dbReference type="SAM" id="Coils"/>
    </source>
</evidence>
<accession>A0A913ZCU7</accession>
<keyword evidence="3" id="KW-1185">Reference proteome</keyword>